<feature type="region of interest" description="Disordered" evidence="1">
    <location>
        <begin position="51"/>
        <end position="80"/>
    </location>
</feature>
<organism evidence="2">
    <name type="scientific">Hemiselmis tepida</name>
    <dbReference type="NCBI Taxonomy" id="464990"/>
    <lineage>
        <taxon>Eukaryota</taxon>
        <taxon>Cryptophyceae</taxon>
        <taxon>Cryptomonadales</taxon>
        <taxon>Hemiselmidaceae</taxon>
        <taxon>Hemiselmis</taxon>
    </lineage>
</organism>
<dbReference type="EMBL" id="HBFN01035927">
    <property type="protein sequence ID" value="CAD8807161.1"/>
    <property type="molecule type" value="Transcribed_RNA"/>
</dbReference>
<feature type="region of interest" description="Disordered" evidence="1">
    <location>
        <begin position="1"/>
        <end position="21"/>
    </location>
</feature>
<feature type="compositionally biased region" description="Basic and acidic residues" evidence="1">
    <location>
        <begin position="10"/>
        <end position="21"/>
    </location>
</feature>
<gene>
    <name evidence="2" type="ORF">HTEP1355_LOCUS20841</name>
</gene>
<feature type="compositionally biased region" description="Basic and acidic residues" evidence="1">
    <location>
        <begin position="318"/>
        <end position="329"/>
    </location>
</feature>
<proteinExistence type="predicted"/>
<evidence type="ECO:0000256" key="1">
    <source>
        <dbReference type="SAM" id="MobiDB-lite"/>
    </source>
</evidence>
<feature type="region of interest" description="Disordered" evidence="1">
    <location>
        <begin position="234"/>
        <end position="262"/>
    </location>
</feature>
<protein>
    <submittedName>
        <fullName evidence="2">Uncharacterized protein</fullName>
    </submittedName>
</protein>
<reference evidence="2" key="1">
    <citation type="submission" date="2021-01" db="EMBL/GenBank/DDBJ databases">
        <authorList>
            <person name="Corre E."/>
            <person name="Pelletier E."/>
            <person name="Niang G."/>
            <person name="Scheremetjew M."/>
            <person name="Finn R."/>
            <person name="Kale V."/>
            <person name="Holt S."/>
            <person name="Cochrane G."/>
            <person name="Meng A."/>
            <person name="Brown T."/>
            <person name="Cohen L."/>
        </authorList>
    </citation>
    <scope>NUCLEOTIDE SEQUENCE</scope>
    <source>
        <strain evidence="2">CCMP443</strain>
    </source>
</reference>
<feature type="compositionally biased region" description="Basic and acidic residues" evidence="1">
    <location>
        <begin position="51"/>
        <end position="78"/>
    </location>
</feature>
<feature type="region of interest" description="Disordered" evidence="1">
    <location>
        <begin position="305"/>
        <end position="329"/>
    </location>
</feature>
<evidence type="ECO:0000313" key="2">
    <source>
        <dbReference type="EMBL" id="CAD8807161.1"/>
    </source>
</evidence>
<dbReference type="AlphaFoldDB" id="A0A7S0Z6R5"/>
<name>A0A7S0Z6R5_9CRYP</name>
<accession>A0A7S0Z6R5</accession>
<sequence length="329" mass="36564">MEQQRALAAQREEMSRYGKADMARSSAEGFAHKLLAEKARARLLAGRVAHGEARARQYERDGRRLKEQSKKEERDFEHMAGPVHKARAAVKLANNAYDAATMRLASAETAGASAPAGDAKVRAEAAAKVAEDRKLVRHMEGLVRGATERLARVEGKNGPLTGLDSHFEGPKRRAVRELAKARRVRDGLRRDRQREQVLREDVEGELPQLKRNMRRAKVLHKSYEEARERAIKAERSAGEAERALSSAQARLSGDEQRAQGLQTALRAAEQGVGRELESAYEGDWRSLAEMHQELINDKEQYSKARRLSCGAGGPCPKETGDGLPRRVHA</sequence>